<reference evidence="3 4" key="1">
    <citation type="journal article" date="2016" name="Mol. Biol. Evol.">
        <title>Comparative Genomics of Early-Diverging Mushroom-Forming Fungi Provides Insights into the Origins of Lignocellulose Decay Capabilities.</title>
        <authorList>
            <person name="Nagy L.G."/>
            <person name="Riley R."/>
            <person name="Tritt A."/>
            <person name="Adam C."/>
            <person name="Daum C."/>
            <person name="Floudas D."/>
            <person name="Sun H."/>
            <person name="Yadav J.S."/>
            <person name="Pangilinan J."/>
            <person name="Larsson K.H."/>
            <person name="Matsuura K."/>
            <person name="Barry K."/>
            <person name="Labutti K."/>
            <person name="Kuo R."/>
            <person name="Ohm R.A."/>
            <person name="Bhattacharya S.S."/>
            <person name="Shirouzu T."/>
            <person name="Yoshinaga Y."/>
            <person name="Martin F.M."/>
            <person name="Grigoriev I.V."/>
            <person name="Hibbett D.S."/>
        </authorList>
    </citation>
    <scope>NUCLEOTIDE SEQUENCE [LARGE SCALE GENOMIC DNA]</scope>
    <source>
        <strain evidence="3 4">CBS 109695</strain>
    </source>
</reference>
<feature type="compositionally biased region" description="Acidic residues" evidence="1">
    <location>
        <begin position="945"/>
        <end position="963"/>
    </location>
</feature>
<dbReference type="InterPro" id="IPR040521">
    <property type="entry name" value="KDZ"/>
</dbReference>
<feature type="region of interest" description="Disordered" evidence="1">
    <location>
        <begin position="944"/>
        <end position="963"/>
    </location>
</feature>
<gene>
    <name evidence="3" type="ORF">FIBSPDRAFT_735915</name>
</gene>
<evidence type="ECO:0000313" key="4">
    <source>
        <dbReference type="Proteomes" id="UP000076532"/>
    </source>
</evidence>
<proteinExistence type="predicted"/>
<name>A0A166MVD7_9AGAM</name>
<feature type="non-terminal residue" evidence="3">
    <location>
        <position position="1"/>
    </location>
</feature>
<evidence type="ECO:0000259" key="2">
    <source>
        <dbReference type="Pfam" id="PF18803"/>
    </source>
</evidence>
<dbReference type="AlphaFoldDB" id="A0A166MVD7"/>
<dbReference type="Proteomes" id="UP000076532">
    <property type="component" value="Unassembled WGS sequence"/>
</dbReference>
<evidence type="ECO:0000256" key="1">
    <source>
        <dbReference type="SAM" id="MobiDB-lite"/>
    </source>
</evidence>
<sequence>WAGFRDQYLDELMALEGRGRYQSKCGGCHTASPEYRCDDCVRGGLYCQQCMVDNHAENPLHVVQKWNGRFFTRVALRDLGLRVRLGHAQGRFCPSAKEGNKEFVVLHVNGIHTINLEFCRCASVPWHVQLLRVGWYPATPLTPQTCATMQVLRLFHNLNLQGKTTGYSFYRTLVNLTDNTGLFPPPDRLAAFMLMVREWRHLKMLKRAGRAYDPLGVANTPPGSLAIVCRACPQPTMNLPPGWATVDPSRRWLYMLTLAMDANFRLRSKVRGPQSDPHLSPGWAYFVDPVQYGAFVRDYVDDDDISTCVGFQAMLNMLTKKSKGLRATGMAAVSCARHQMFRLRGMGDLQKGERQCNMDFIFASSVVGVGLRMLTISYDVGCQWWTRFRSHRQEMLPPYLQLLPAWIRALVPKFHLQSHQEKCHSPFSFNYAEGSGRTDGEGVERNWAGLNGQAPSTAEMLPGHRWETLDDCCSWANWRKAMGLGDLLLKRMVIAIPQAIKTINDFKRFDTRLHLEKPKEVELMEKELADWEEDRSNADPYLVPRATISVDQVRYIMAQEDKLRAETGLHAVHSVSASAFILLGIEIQTLQQVLRTEVKGYRAQTLLQTTSLVERRTTLLKRVHRFRELQCIYMMGFDHVQYARDKADAKSRATGKPCVPPPEHVEDFPLLMPSELSKAERRKYCPNNLADTEDRIRFAEALDALERLRHHLRTRSFANIFKIANITGQTRNSRAREKQNTIDDKVRGSALKYRRARQALKNLRGLGPWELVLQVLDDGDIRALNERELTLQEKNAQEASVSVGEGHRTPSWIWMTNVGVEKISDPLTHKALRVEWTKARARGARWLEEVVHLDEEMRCVLESSTTEIGRWREQVLRRPLLQPGEKILREGLSAYAEEHIDREATIIQLWGEKWRAIRSLASPIIAGDIPDDTDEAAYAGASETLEVDMGEMEDAEEEDNLQM</sequence>
<keyword evidence="4" id="KW-1185">Reference proteome</keyword>
<feature type="domain" description="CxC2-like cysteine cluster KDZ transposase-associated" evidence="2">
    <location>
        <begin position="76"/>
        <end position="181"/>
    </location>
</feature>
<dbReference type="OrthoDB" id="3257768at2759"/>
<dbReference type="Pfam" id="PF18803">
    <property type="entry name" value="CxC2"/>
    <property type="match status" value="1"/>
</dbReference>
<dbReference type="InterPro" id="IPR041457">
    <property type="entry name" value="CxC2_KDZ-assoc"/>
</dbReference>
<dbReference type="PANTHER" id="PTHR33096:SF1">
    <property type="entry name" value="CXC1-LIKE CYSTEINE CLUSTER ASSOCIATED WITH KDZ TRANSPOSASES DOMAIN-CONTAINING PROTEIN"/>
    <property type="match status" value="1"/>
</dbReference>
<accession>A0A166MVD7</accession>
<organism evidence="3 4">
    <name type="scientific">Athelia psychrophila</name>
    <dbReference type="NCBI Taxonomy" id="1759441"/>
    <lineage>
        <taxon>Eukaryota</taxon>
        <taxon>Fungi</taxon>
        <taxon>Dikarya</taxon>
        <taxon>Basidiomycota</taxon>
        <taxon>Agaricomycotina</taxon>
        <taxon>Agaricomycetes</taxon>
        <taxon>Agaricomycetidae</taxon>
        <taxon>Atheliales</taxon>
        <taxon>Atheliaceae</taxon>
        <taxon>Athelia</taxon>
    </lineage>
</organism>
<dbReference type="PANTHER" id="PTHR33096">
    <property type="entry name" value="CXC2 DOMAIN-CONTAINING PROTEIN"/>
    <property type="match status" value="1"/>
</dbReference>
<evidence type="ECO:0000313" key="3">
    <source>
        <dbReference type="EMBL" id="KZP24359.1"/>
    </source>
</evidence>
<protein>
    <recommendedName>
        <fullName evidence="2">CxC2-like cysteine cluster KDZ transposase-associated domain-containing protein</fullName>
    </recommendedName>
</protein>
<dbReference type="STRING" id="436010.A0A166MVD7"/>
<dbReference type="Pfam" id="PF18758">
    <property type="entry name" value="KDZ"/>
    <property type="match status" value="1"/>
</dbReference>
<dbReference type="EMBL" id="KV417526">
    <property type="protein sequence ID" value="KZP24359.1"/>
    <property type="molecule type" value="Genomic_DNA"/>
</dbReference>
<dbReference type="CDD" id="cd19757">
    <property type="entry name" value="Bbox1"/>
    <property type="match status" value="1"/>
</dbReference>